<dbReference type="SUPFAM" id="SSF55424">
    <property type="entry name" value="FAD/NAD-linked reductases, dimerisation (C-terminal) domain"/>
    <property type="match status" value="1"/>
</dbReference>
<evidence type="ECO:0000256" key="4">
    <source>
        <dbReference type="ARBA" id="ARBA00022827"/>
    </source>
</evidence>
<dbReference type="Pfam" id="PF07992">
    <property type="entry name" value="Pyr_redox_2"/>
    <property type="match status" value="1"/>
</dbReference>
<evidence type="ECO:0000256" key="1">
    <source>
        <dbReference type="ARBA" id="ARBA00001974"/>
    </source>
</evidence>
<protein>
    <submittedName>
        <fullName evidence="10">FAD-dependent oxidoreductase</fullName>
    </submittedName>
</protein>
<dbReference type="RefSeq" id="WP_137627430.1">
    <property type="nucleotide sequence ID" value="NZ_BJDJ01000002.1"/>
</dbReference>
<evidence type="ECO:0000313" key="10">
    <source>
        <dbReference type="EMBL" id="MFC6182180.1"/>
    </source>
</evidence>
<comment type="cofactor">
    <cofactor evidence="1">
        <name>FAD</name>
        <dbReference type="ChEBI" id="CHEBI:57692"/>
    </cofactor>
</comment>
<dbReference type="InterPro" id="IPR050260">
    <property type="entry name" value="FAD-bd_OxRdtase"/>
</dbReference>
<proteinExistence type="inferred from homology"/>
<feature type="domain" description="Pyridine nucleotide-disulphide oxidoreductase dimerisation" evidence="8">
    <location>
        <begin position="331"/>
        <end position="433"/>
    </location>
</feature>
<dbReference type="Proteomes" id="UP001596282">
    <property type="component" value="Unassembled WGS sequence"/>
</dbReference>
<dbReference type="Gene3D" id="3.30.390.30">
    <property type="match status" value="1"/>
</dbReference>
<dbReference type="Pfam" id="PF02852">
    <property type="entry name" value="Pyr_redox_dim"/>
    <property type="match status" value="1"/>
</dbReference>
<accession>A0ABW1S477</accession>
<dbReference type="PANTHER" id="PTHR43429:SF1">
    <property type="entry name" value="NAD(P)H SULFUR OXIDOREDUCTASE (COA-DEPENDENT)"/>
    <property type="match status" value="1"/>
</dbReference>
<comment type="caution">
    <text evidence="10">The sequence shown here is derived from an EMBL/GenBank/DDBJ whole genome shotgun (WGS) entry which is preliminary data.</text>
</comment>
<dbReference type="Gene3D" id="3.50.50.60">
    <property type="entry name" value="FAD/NAD(P)-binding domain"/>
    <property type="match status" value="2"/>
</dbReference>
<keyword evidence="4" id="KW-0274">FAD</keyword>
<keyword evidence="6" id="KW-0558">Oxidation</keyword>
<evidence type="ECO:0000256" key="6">
    <source>
        <dbReference type="ARBA" id="ARBA00023097"/>
    </source>
</evidence>
<feature type="domain" description="FAD/NAD(P)-binding" evidence="9">
    <location>
        <begin position="1"/>
        <end position="307"/>
    </location>
</feature>
<sequence length="457" mass="49026">MKVIVVGSSHGGYETVRGILAAQPDTEIQWYEQGDFLSFLSCGMQLYLEGTVKDVNSVRYATPEGMTKAGVHVFVQQAITKVDPAKHAVHVVDQQSGAERDETYDKLVLSVGAVPFELPVPGHDLKNVYAMRGRDWAIKLKAKTVDPDVKNVVVIGSGYIGIEAAEVFAKAGKHVTIIDMLPRLLSLYLDEEFTTVLTDELAAHDITAAAGQGVKSFDGRDGKVVSVTTDQGTYPADLVVSAAGIKANTDMLKGVVDLDDHGLIEINQYLQTSQPDIYAVGDATLVPFAPTGQDNRIALATNARRQGRFAAKNLLGEVAPMPAVSGSSALSVFDYHFASTGVKAGTSDKLGVKSTSVLVTDTVRPKFVPHDAGNAKVWFKLTFDPADGRILGAQIMSTVDVTANINTISLAIQAKLTVADLAYTDFFFQPGFDRPWNIMNVAAQKAVKTLSDLALTH</sequence>
<dbReference type="InterPro" id="IPR016156">
    <property type="entry name" value="FAD/NAD-linked_Rdtase_dimer_sf"/>
</dbReference>
<evidence type="ECO:0000259" key="9">
    <source>
        <dbReference type="Pfam" id="PF07992"/>
    </source>
</evidence>
<dbReference type="PANTHER" id="PTHR43429">
    <property type="entry name" value="PYRIDINE NUCLEOTIDE-DISULFIDE OXIDOREDUCTASE DOMAIN-CONTAINING"/>
    <property type="match status" value="1"/>
</dbReference>
<evidence type="ECO:0000256" key="3">
    <source>
        <dbReference type="ARBA" id="ARBA00022630"/>
    </source>
</evidence>
<dbReference type="PRINTS" id="PR00368">
    <property type="entry name" value="FADPNR"/>
</dbReference>
<dbReference type="EMBL" id="JBHSSC010000044">
    <property type="protein sequence ID" value="MFC6182180.1"/>
    <property type="molecule type" value="Genomic_DNA"/>
</dbReference>
<dbReference type="SUPFAM" id="SSF51905">
    <property type="entry name" value="FAD/NAD(P)-binding domain"/>
    <property type="match status" value="1"/>
</dbReference>
<evidence type="ECO:0000256" key="2">
    <source>
        <dbReference type="ARBA" id="ARBA00009130"/>
    </source>
</evidence>
<name>A0ABW1S477_9LACO</name>
<gene>
    <name evidence="10" type="ORF">ACFP5Y_13170</name>
</gene>
<dbReference type="PRINTS" id="PR00411">
    <property type="entry name" value="PNDRDTASEI"/>
</dbReference>
<dbReference type="InterPro" id="IPR023753">
    <property type="entry name" value="FAD/NAD-binding_dom"/>
</dbReference>
<evidence type="ECO:0000313" key="11">
    <source>
        <dbReference type="Proteomes" id="UP001596282"/>
    </source>
</evidence>
<keyword evidence="11" id="KW-1185">Reference proteome</keyword>
<evidence type="ECO:0000256" key="7">
    <source>
        <dbReference type="ARBA" id="ARBA00023284"/>
    </source>
</evidence>
<keyword evidence="7" id="KW-0676">Redox-active center</keyword>
<evidence type="ECO:0000256" key="5">
    <source>
        <dbReference type="ARBA" id="ARBA00023002"/>
    </source>
</evidence>
<keyword evidence="3" id="KW-0285">Flavoprotein</keyword>
<dbReference type="InterPro" id="IPR036188">
    <property type="entry name" value="FAD/NAD-bd_sf"/>
</dbReference>
<keyword evidence="5" id="KW-0560">Oxidoreductase</keyword>
<dbReference type="InterPro" id="IPR004099">
    <property type="entry name" value="Pyr_nucl-diS_OxRdtase_dimer"/>
</dbReference>
<comment type="similarity">
    <text evidence="2">Belongs to the class-III pyridine nucleotide-disulfide oxidoreductase family.</text>
</comment>
<reference evidence="11" key="1">
    <citation type="journal article" date="2019" name="Int. J. Syst. Evol. Microbiol.">
        <title>The Global Catalogue of Microorganisms (GCM) 10K type strain sequencing project: providing services to taxonomists for standard genome sequencing and annotation.</title>
        <authorList>
            <consortium name="The Broad Institute Genomics Platform"/>
            <consortium name="The Broad Institute Genome Sequencing Center for Infectious Disease"/>
            <person name="Wu L."/>
            <person name="Ma J."/>
        </authorList>
    </citation>
    <scope>NUCLEOTIDE SEQUENCE [LARGE SCALE GENOMIC DNA]</scope>
    <source>
        <strain evidence="11">CCM 8933</strain>
    </source>
</reference>
<organism evidence="10 11">
    <name type="scientific">Lactiplantibacillus daowaiensis</name>
    <dbReference type="NCBI Taxonomy" id="2559918"/>
    <lineage>
        <taxon>Bacteria</taxon>
        <taxon>Bacillati</taxon>
        <taxon>Bacillota</taxon>
        <taxon>Bacilli</taxon>
        <taxon>Lactobacillales</taxon>
        <taxon>Lactobacillaceae</taxon>
        <taxon>Lactiplantibacillus</taxon>
    </lineage>
</organism>
<evidence type="ECO:0000259" key="8">
    <source>
        <dbReference type="Pfam" id="PF02852"/>
    </source>
</evidence>